<feature type="compositionally biased region" description="Pro residues" evidence="1">
    <location>
        <begin position="41"/>
        <end position="50"/>
    </location>
</feature>
<keyword evidence="3" id="KW-1185">Reference proteome</keyword>
<dbReference type="Proteomes" id="UP000694411">
    <property type="component" value="Chromosome 7b"/>
</dbReference>
<dbReference type="Ensembl" id="ENSTGET00000010030.1">
    <property type="protein sequence ID" value="ENSTGEP00000008332.1"/>
    <property type="gene ID" value="ENSTGEG00000006810.1"/>
</dbReference>
<reference evidence="2" key="1">
    <citation type="submission" date="2018-05" db="EMBL/GenBank/DDBJ databases">
        <title>Whole genome of Theropithecus gelada.</title>
        <authorList>
            <person name="Chiou K.L."/>
            <person name="Snyder-Mackler N."/>
        </authorList>
    </citation>
    <scope>NUCLEOTIDE SEQUENCE [LARGE SCALE GENOMIC DNA]</scope>
</reference>
<protein>
    <submittedName>
        <fullName evidence="2">Uncharacterized protein</fullName>
    </submittedName>
</protein>
<reference evidence="2" key="2">
    <citation type="submission" date="2025-08" db="UniProtKB">
        <authorList>
            <consortium name="Ensembl"/>
        </authorList>
    </citation>
    <scope>IDENTIFICATION</scope>
</reference>
<evidence type="ECO:0000313" key="2">
    <source>
        <dbReference type="Ensembl" id="ENSTGEP00000008332.1"/>
    </source>
</evidence>
<accession>A0A8D2EGX5</accession>
<organism evidence="2 3">
    <name type="scientific">Theropithecus gelada</name>
    <name type="common">Gelada baboon</name>
    <dbReference type="NCBI Taxonomy" id="9565"/>
    <lineage>
        <taxon>Eukaryota</taxon>
        <taxon>Metazoa</taxon>
        <taxon>Chordata</taxon>
        <taxon>Craniata</taxon>
        <taxon>Vertebrata</taxon>
        <taxon>Euteleostomi</taxon>
        <taxon>Mammalia</taxon>
        <taxon>Eutheria</taxon>
        <taxon>Euarchontoglires</taxon>
        <taxon>Primates</taxon>
        <taxon>Haplorrhini</taxon>
        <taxon>Catarrhini</taxon>
        <taxon>Cercopithecidae</taxon>
        <taxon>Cercopithecinae</taxon>
        <taxon>Theropithecus</taxon>
    </lineage>
</organism>
<dbReference type="AlphaFoldDB" id="A0A8D2EGX5"/>
<proteinExistence type="predicted"/>
<name>A0A8D2EGX5_THEGE</name>
<evidence type="ECO:0000256" key="1">
    <source>
        <dbReference type="SAM" id="MobiDB-lite"/>
    </source>
</evidence>
<evidence type="ECO:0000313" key="3">
    <source>
        <dbReference type="Proteomes" id="UP000694411"/>
    </source>
</evidence>
<sequence>MALLRSEYHCPDPGATPTPAACFQQVPSAPDKPRLVSPSPAKRPPMPPPVGLASGLSDASPFPETPRDRALVGVAPACPCLRHGPESPGLCPAWSLAPHLVLGLGLPLTQPVASLHLFLSLGIPH</sequence>
<feature type="compositionally biased region" description="Basic and acidic residues" evidence="1">
    <location>
        <begin position="1"/>
        <end position="10"/>
    </location>
</feature>
<feature type="region of interest" description="Disordered" evidence="1">
    <location>
        <begin position="1"/>
        <end position="65"/>
    </location>
</feature>
<reference evidence="2" key="3">
    <citation type="submission" date="2025-09" db="UniProtKB">
        <authorList>
            <consortium name="Ensembl"/>
        </authorList>
    </citation>
    <scope>IDENTIFICATION</scope>
</reference>